<evidence type="ECO:0000259" key="4">
    <source>
        <dbReference type="Pfam" id="PF04500"/>
    </source>
</evidence>
<proteinExistence type="evidence at transcript level"/>
<organism evidence="5">
    <name type="scientific">Anopheles aquasalis</name>
    <name type="common">Malaria mosquito</name>
    <dbReference type="NCBI Taxonomy" id="42839"/>
    <lineage>
        <taxon>Eukaryota</taxon>
        <taxon>Metazoa</taxon>
        <taxon>Ecdysozoa</taxon>
        <taxon>Arthropoda</taxon>
        <taxon>Hexapoda</taxon>
        <taxon>Insecta</taxon>
        <taxon>Pterygota</taxon>
        <taxon>Neoptera</taxon>
        <taxon>Endopterygota</taxon>
        <taxon>Diptera</taxon>
        <taxon>Nematocera</taxon>
        <taxon>Culicoidea</taxon>
        <taxon>Culicidae</taxon>
        <taxon>Anophelinae</taxon>
        <taxon>Anopheles</taxon>
    </lineage>
</organism>
<dbReference type="GO" id="GO:0008270">
    <property type="term" value="F:zinc ion binding"/>
    <property type="evidence" value="ECO:0007669"/>
    <property type="project" value="UniProtKB-KW"/>
</dbReference>
<sequence length="101" mass="11744">MFISSRKGGLQLVHRNYMYRSNLRRQGPEKNIVYWECAKNRTLKCRARLKSVGNSLYISNREEDHNHPCESLRIVDASKAGNVTYSDIPSLKNVNDRSKME</sequence>
<dbReference type="VEuPathDB" id="VectorBase:AAQUA_009669"/>
<protein>
    <recommendedName>
        <fullName evidence="4">FLYWCH-type domain-containing protein</fullName>
    </recommendedName>
</protein>
<keyword evidence="3" id="KW-0862">Zinc</keyword>
<evidence type="ECO:0000313" key="5">
    <source>
        <dbReference type="EMBL" id="JAA99376.1"/>
    </source>
</evidence>
<keyword evidence="1" id="KW-0479">Metal-binding</keyword>
<dbReference type="AlphaFoldDB" id="T1DQX0"/>
<reference evidence="5" key="1">
    <citation type="submission" date="2013-07" db="EMBL/GenBank/DDBJ databases">
        <title>Transcriptome sequencing and developmental regulation of gene expression in Anopheles aquasalis.</title>
        <authorList>
            <consortium name="Brazilian Malaria Network (MCT/CNPq/MS/SCTIE/DECIT/PRONEX 555648/2009-5) and Research Network on Bioactive Molecules from Arthropod Vectors (NAP-MOBIARVE"/>
            <consortium name="University of Sao Paulo)"/>
            <person name="Marinotti O."/>
            <person name="Ribeiro J.M.C."/>
            <person name="Costa-da-Silva A.L."/>
            <person name="Silva M.C.P."/>
            <person name="Lopes A.R."/>
            <person name="Barros M.S."/>
            <person name="Sa-Nunes A."/>
            <person name="Konjin B.B."/>
            <person name="Carvalho E."/>
            <person name="Suesdek L."/>
            <person name="Silva-Neto M.A.C."/>
            <person name="Capurro M.L."/>
        </authorList>
    </citation>
    <scope>NUCLEOTIDE SEQUENCE</scope>
    <source>
        <tissue evidence="5">Whole body</tissue>
    </source>
</reference>
<dbReference type="Gene3D" id="2.20.25.240">
    <property type="match status" value="1"/>
</dbReference>
<evidence type="ECO:0000256" key="1">
    <source>
        <dbReference type="ARBA" id="ARBA00022723"/>
    </source>
</evidence>
<dbReference type="EMBL" id="GAMD01002214">
    <property type="protein sequence ID" value="JAA99376.1"/>
    <property type="molecule type" value="mRNA"/>
</dbReference>
<name>T1DQX0_ANOAQ</name>
<feature type="domain" description="FLYWCH-type" evidence="4">
    <location>
        <begin position="2"/>
        <end position="67"/>
    </location>
</feature>
<accession>T1DQX0</accession>
<dbReference type="InterPro" id="IPR007588">
    <property type="entry name" value="Znf_FLYWCH"/>
</dbReference>
<evidence type="ECO:0000256" key="3">
    <source>
        <dbReference type="ARBA" id="ARBA00022833"/>
    </source>
</evidence>
<keyword evidence="2" id="KW-0863">Zinc-finger</keyword>
<evidence type="ECO:0000256" key="2">
    <source>
        <dbReference type="ARBA" id="ARBA00022771"/>
    </source>
</evidence>
<dbReference type="Pfam" id="PF04500">
    <property type="entry name" value="FLYWCH"/>
    <property type="match status" value="1"/>
</dbReference>